<dbReference type="InterPro" id="IPR013087">
    <property type="entry name" value="Znf_C2H2_type"/>
</dbReference>
<evidence type="ECO:0000256" key="4">
    <source>
        <dbReference type="ARBA" id="ARBA00022833"/>
    </source>
</evidence>
<dbReference type="PROSITE" id="PS00028">
    <property type="entry name" value="ZINC_FINGER_C2H2_1"/>
    <property type="match status" value="2"/>
</dbReference>
<evidence type="ECO:0000256" key="7">
    <source>
        <dbReference type="PROSITE-ProRule" id="PRU00042"/>
    </source>
</evidence>
<name>A0A5C3QMU0_9AGAR</name>
<keyword evidence="1" id="KW-0479">Metal-binding</keyword>
<sequence length="160" mass="17463">MAGGGPLAAGGLGANHYPFSGPPRLPPIFQVEKKQVTTTATQAASESRRRNQAAFFCPVPGCNSTFTRRFNLRGHLRSHTEERPYVCDYPGCNKGFARQHDCKRHQALHTAKSANNVCVGCKKTFSRMDALNVGFCSTPPSPLRWLNTRIIAASVLSETS</sequence>
<evidence type="ECO:0000313" key="10">
    <source>
        <dbReference type="Proteomes" id="UP000305067"/>
    </source>
</evidence>
<dbReference type="Proteomes" id="UP000305067">
    <property type="component" value="Unassembled WGS sequence"/>
</dbReference>
<protein>
    <recommendedName>
        <fullName evidence="8">C2H2-type domain-containing protein</fullName>
    </recommendedName>
</protein>
<evidence type="ECO:0000256" key="2">
    <source>
        <dbReference type="ARBA" id="ARBA00022737"/>
    </source>
</evidence>
<dbReference type="SUPFAM" id="SSF57667">
    <property type="entry name" value="beta-beta-alpha zinc fingers"/>
    <property type="match status" value="2"/>
</dbReference>
<dbReference type="OrthoDB" id="4748970at2759"/>
<proteinExistence type="predicted"/>
<dbReference type="AlphaFoldDB" id="A0A5C3QMU0"/>
<evidence type="ECO:0000259" key="8">
    <source>
        <dbReference type="PROSITE" id="PS50157"/>
    </source>
</evidence>
<reference evidence="9 10" key="1">
    <citation type="journal article" date="2019" name="Nat. Ecol. Evol.">
        <title>Megaphylogeny resolves global patterns of mushroom evolution.</title>
        <authorList>
            <person name="Varga T."/>
            <person name="Krizsan K."/>
            <person name="Foldi C."/>
            <person name="Dima B."/>
            <person name="Sanchez-Garcia M."/>
            <person name="Sanchez-Ramirez S."/>
            <person name="Szollosi G.J."/>
            <person name="Szarkandi J.G."/>
            <person name="Papp V."/>
            <person name="Albert L."/>
            <person name="Andreopoulos W."/>
            <person name="Angelini C."/>
            <person name="Antonin V."/>
            <person name="Barry K.W."/>
            <person name="Bougher N.L."/>
            <person name="Buchanan P."/>
            <person name="Buyck B."/>
            <person name="Bense V."/>
            <person name="Catcheside P."/>
            <person name="Chovatia M."/>
            <person name="Cooper J."/>
            <person name="Damon W."/>
            <person name="Desjardin D."/>
            <person name="Finy P."/>
            <person name="Geml J."/>
            <person name="Haridas S."/>
            <person name="Hughes K."/>
            <person name="Justo A."/>
            <person name="Karasinski D."/>
            <person name="Kautmanova I."/>
            <person name="Kiss B."/>
            <person name="Kocsube S."/>
            <person name="Kotiranta H."/>
            <person name="LaButti K.M."/>
            <person name="Lechner B.E."/>
            <person name="Liimatainen K."/>
            <person name="Lipzen A."/>
            <person name="Lukacs Z."/>
            <person name="Mihaltcheva S."/>
            <person name="Morgado L.N."/>
            <person name="Niskanen T."/>
            <person name="Noordeloos M.E."/>
            <person name="Ohm R.A."/>
            <person name="Ortiz-Santana B."/>
            <person name="Ovrebo C."/>
            <person name="Racz N."/>
            <person name="Riley R."/>
            <person name="Savchenko A."/>
            <person name="Shiryaev A."/>
            <person name="Soop K."/>
            <person name="Spirin V."/>
            <person name="Szebenyi C."/>
            <person name="Tomsovsky M."/>
            <person name="Tulloss R.E."/>
            <person name="Uehling J."/>
            <person name="Grigoriev I.V."/>
            <person name="Vagvolgyi C."/>
            <person name="Papp T."/>
            <person name="Martin F.M."/>
            <person name="Miettinen O."/>
            <person name="Hibbett D.S."/>
            <person name="Nagy L.G."/>
        </authorList>
    </citation>
    <scope>NUCLEOTIDE SEQUENCE [LARGE SCALE GENOMIC DNA]</scope>
    <source>
        <strain evidence="9 10">CBS 309.79</strain>
    </source>
</reference>
<dbReference type="InterPro" id="IPR036236">
    <property type="entry name" value="Znf_C2H2_sf"/>
</dbReference>
<dbReference type="GO" id="GO:0000981">
    <property type="term" value="F:DNA-binding transcription factor activity, RNA polymerase II-specific"/>
    <property type="evidence" value="ECO:0007669"/>
    <property type="project" value="TreeGrafter"/>
</dbReference>
<dbReference type="GO" id="GO:0000978">
    <property type="term" value="F:RNA polymerase II cis-regulatory region sequence-specific DNA binding"/>
    <property type="evidence" value="ECO:0007669"/>
    <property type="project" value="TreeGrafter"/>
</dbReference>
<feature type="domain" description="C2H2-type" evidence="8">
    <location>
        <begin position="85"/>
        <end position="114"/>
    </location>
</feature>
<keyword evidence="5" id="KW-0805">Transcription regulation</keyword>
<dbReference type="PANTHER" id="PTHR23235">
    <property type="entry name" value="KRUEPPEL-LIKE TRANSCRIPTION FACTOR"/>
    <property type="match status" value="1"/>
</dbReference>
<keyword evidence="4" id="KW-0862">Zinc</keyword>
<gene>
    <name evidence="9" type="ORF">BDV98DRAFT_507170</name>
</gene>
<dbReference type="STRING" id="1884261.A0A5C3QMU0"/>
<keyword evidence="2" id="KW-0677">Repeat</keyword>
<keyword evidence="10" id="KW-1185">Reference proteome</keyword>
<organism evidence="9 10">
    <name type="scientific">Pterulicium gracile</name>
    <dbReference type="NCBI Taxonomy" id="1884261"/>
    <lineage>
        <taxon>Eukaryota</taxon>
        <taxon>Fungi</taxon>
        <taxon>Dikarya</taxon>
        <taxon>Basidiomycota</taxon>
        <taxon>Agaricomycotina</taxon>
        <taxon>Agaricomycetes</taxon>
        <taxon>Agaricomycetidae</taxon>
        <taxon>Agaricales</taxon>
        <taxon>Pleurotineae</taxon>
        <taxon>Pterulaceae</taxon>
        <taxon>Pterulicium</taxon>
    </lineage>
</organism>
<dbReference type="SMART" id="SM00355">
    <property type="entry name" value="ZnF_C2H2"/>
    <property type="match status" value="2"/>
</dbReference>
<evidence type="ECO:0000256" key="5">
    <source>
        <dbReference type="ARBA" id="ARBA00023015"/>
    </source>
</evidence>
<dbReference type="GO" id="GO:0008270">
    <property type="term" value="F:zinc ion binding"/>
    <property type="evidence" value="ECO:0007669"/>
    <property type="project" value="UniProtKB-KW"/>
</dbReference>
<keyword evidence="6" id="KW-0804">Transcription</keyword>
<evidence type="ECO:0000256" key="1">
    <source>
        <dbReference type="ARBA" id="ARBA00022723"/>
    </source>
</evidence>
<accession>A0A5C3QMU0</accession>
<evidence type="ECO:0000256" key="6">
    <source>
        <dbReference type="ARBA" id="ARBA00023163"/>
    </source>
</evidence>
<dbReference type="Gene3D" id="3.30.160.60">
    <property type="entry name" value="Classic Zinc Finger"/>
    <property type="match status" value="2"/>
</dbReference>
<evidence type="ECO:0000256" key="3">
    <source>
        <dbReference type="ARBA" id="ARBA00022771"/>
    </source>
</evidence>
<dbReference type="FunFam" id="3.30.160.60:FF:000032">
    <property type="entry name" value="Krueppel-like factor 4"/>
    <property type="match status" value="1"/>
</dbReference>
<feature type="domain" description="C2H2-type" evidence="8">
    <location>
        <begin position="55"/>
        <end position="84"/>
    </location>
</feature>
<dbReference type="Pfam" id="PF00096">
    <property type="entry name" value="zf-C2H2"/>
    <property type="match status" value="1"/>
</dbReference>
<dbReference type="PROSITE" id="PS50157">
    <property type="entry name" value="ZINC_FINGER_C2H2_2"/>
    <property type="match status" value="2"/>
</dbReference>
<keyword evidence="3 7" id="KW-0863">Zinc-finger</keyword>
<dbReference type="EMBL" id="ML178824">
    <property type="protein sequence ID" value="TFL01559.1"/>
    <property type="molecule type" value="Genomic_DNA"/>
</dbReference>
<dbReference type="PANTHER" id="PTHR23235:SF120">
    <property type="entry name" value="KRUPPEL-LIKE FACTOR 15"/>
    <property type="match status" value="1"/>
</dbReference>
<evidence type="ECO:0000313" key="9">
    <source>
        <dbReference type="EMBL" id="TFL01559.1"/>
    </source>
</evidence>